<dbReference type="SUPFAM" id="SSF52833">
    <property type="entry name" value="Thioredoxin-like"/>
    <property type="match status" value="1"/>
</dbReference>
<dbReference type="RefSeq" id="WP_131593550.1">
    <property type="nucleotide sequence ID" value="NZ_SJSL01000001.1"/>
</dbReference>
<dbReference type="Gene3D" id="3.40.30.10">
    <property type="entry name" value="Glutaredoxin"/>
    <property type="match status" value="1"/>
</dbReference>
<keyword evidence="3" id="KW-1185">Reference proteome</keyword>
<organism evidence="2 3">
    <name type="scientific">Pedobacter psychroterrae</name>
    <dbReference type="NCBI Taxonomy" id="2530453"/>
    <lineage>
        <taxon>Bacteria</taxon>
        <taxon>Pseudomonadati</taxon>
        <taxon>Bacteroidota</taxon>
        <taxon>Sphingobacteriia</taxon>
        <taxon>Sphingobacteriales</taxon>
        <taxon>Sphingobacteriaceae</taxon>
        <taxon>Pedobacter</taxon>
    </lineage>
</organism>
<feature type="chain" id="PRO_5020816382" evidence="1">
    <location>
        <begin position="26"/>
        <end position="380"/>
    </location>
</feature>
<reference evidence="2 3" key="1">
    <citation type="submission" date="2019-02" db="EMBL/GenBank/DDBJ databases">
        <title>Pedobacter sp. RP-1-14 sp. nov., isolated from Arctic soil.</title>
        <authorList>
            <person name="Dahal R.H."/>
        </authorList>
    </citation>
    <scope>NUCLEOTIDE SEQUENCE [LARGE SCALE GENOMIC DNA]</scope>
    <source>
        <strain evidence="2 3">RP-1-14</strain>
    </source>
</reference>
<name>A0A4R0NQV0_9SPHI</name>
<evidence type="ECO:0000313" key="2">
    <source>
        <dbReference type="EMBL" id="TCD03186.1"/>
    </source>
</evidence>
<dbReference type="EMBL" id="SJSL01000001">
    <property type="protein sequence ID" value="TCD03186.1"/>
    <property type="molecule type" value="Genomic_DNA"/>
</dbReference>
<protein>
    <submittedName>
        <fullName evidence="2">DUF255 domain-containing protein</fullName>
    </submittedName>
</protein>
<evidence type="ECO:0000313" key="3">
    <source>
        <dbReference type="Proteomes" id="UP000293347"/>
    </source>
</evidence>
<gene>
    <name evidence="2" type="ORF">EZ437_04220</name>
</gene>
<comment type="caution">
    <text evidence="2">The sequence shown here is derived from an EMBL/GenBank/DDBJ whole genome shotgun (WGS) entry which is preliminary data.</text>
</comment>
<dbReference type="InterPro" id="IPR036249">
    <property type="entry name" value="Thioredoxin-like_sf"/>
</dbReference>
<dbReference type="OrthoDB" id="120730at2"/>
<sequence length="380" mass="44205">MKKIFQKAFLASIIMLFLLRTELKAEGIDFFKGTWEQALQKAKAEKKLIFLDGYTTWCVPCAELSKTVFPRKDIGDFFNAHFVSVQMDMEKGVGVNLAKSFEISAYPTLVIANSSGFKISDIVGLRAPDEYLDWAKKSLTSRAEVNDDELLSQGKMDETFIKKYFFNLVNEGKTFKARLKLNELYQNYGPVLFEKKYFYDLLALAEVDSPLMMYVVRNRPVLYKRYGKDDVDAKIRAVYINSKYLTNFLRMPASKGIDEQPFIAYIQKMRDLQLPDVDFLASEVEFFMCCKRRDYGRAVEIIERSLDRAPAWKYYDFLRMANWEFIRSEPRARILPLAKKALDMPGNEPYLEVFKKIYDELMNRGMGSFYPSTMLMGIII</sequence>
<dbReference type="AlphaFoldDB" id="A0A4R0NQV0"/>
<dbReference type="Proteomes" id="UP000293347">
    <property type="component" value="Unassembled WGS sequence"/>
</dbReference>
<keyword evidence="1" id="KW-0732">Signal</keyword>
<evidence type="ECO:0000256" key="1">
    <source>
        <dbReference type="SAM" id="SignalP"/>
    </source>
</evidence>
<proteinExistence type="predicted"/>
<feature type="signal peptide" evidence="1">
    <location>
        <begin position="1"/>
        <end position="25"/>
    </location>
</feature>
<dbReference type="Pfam" id="PF13899">
    <property type="entry name" value="Thioredoxin_7"/>
    <property type="match status" value="1"/>
</dbReference>
<accession>A0A4R0NQV0</accession>